<name>A0A319CNS8_9EURO</name>
<accession>A0A319CNS8</accession>
<organism evidence="3 4">
    <name type="scientific">Aspergillus uvarum CBS 121591</name>
    <dbReference type="NCBI Taxonomy" id="1448315"/>
    <lineage>
        <taxon>Eukaryota</taxon>
        <taxon>Fungi</taxon>
        <taxon>Dikarya</taxon>
        <taxon>Ascomycota</taxon>
        <taxon>Pezizomycotina</taxon>
        <taxon>Eurotiomycetes</taxon>
        <taxon>Eurotiomycetidae</taxon>
        <taxon>Eurotiales</taxon>
        <taxon>Aspergillaceae</taxon>
        <taxon>Aspergillus</taxon>
        <taxon>Aspergillus subgen. Circumdati</taxon>
    </lineage>
</organism>
<dbReference type="GeneID" id="37132547"/>
<sequence length="99" mass="11518">MTECQKIHISSTSRSEVNRQVSSHSTKKKTWIKKRSIRGNGLVVIAAHWLDAMVVGWAGEEKRYYGLRSPTKRIDPRMKKGSHTSLNRKFCVRHQELRK</sequence>
<feature type="transmembrane region" description="Helical" evidence="2">
    <location>
        <begin position="37"/>
        <end position="59"/>
    </location>
</feature>
<dbReference type="AlphaFoldDB" id="A0A319CNS8"/>
<gene>
    <name evidence="3" type="ORF">BO82DRAFT_110068</name>
</gene>
<feature type="region of interest" description="Disordered" evidence="1">
    <location>
        <begin position="1"/>
        <end position="27"/>
    </location>
</feature>
<keyword evidence="2" id="KW-0812">Transmembrane</keyword>
<reference evidence="3 4" key="1">
    <citation type="submission" date="2016-12" db="EMBL/GenBank/DDBJ databases">
        <title>The genomes of Aspergillus section Nigri reveals drivers in fungal speciation.</title>
        <authorList>
            <consortium name="DOE Joint Genome Institute"/>
            <person name="Vesth T.C."/>
            <person name="Nybo J."/>
            <person name="Theobald S."/>
            <person name="Brandl J."/>
            <person name="Frisvad J.C."/>
            <person name="Nielsen K.F."/>
            <person name="Lyhne E.K."/>
            <person name="Kogle M.E."/>
            <person name="Kuo A."/>
            <person name="Riley R."/>
            <person name="Clum A."/>
            <person name="Nolan M."/>
            <person name="Lipzen A."/>
            <person name="Salamov A."/>
            <person name="Henrissat B."/>
            <person name="Wiebenga A."/>
            <person name="De Vries R.P."/>
            <person name="Grigoriev I.V."/>
            <person name="Mortensen U.H."/>
            <person name="Andersen M.R."/>
            <person name="Baker S.E."/>
        </authorList>
    </citation>
    <scope>NUCLEOTIDE SEQUENCE [LARGE SCALE GENOMIC DNA]</scope>
    <source>
        <strain evidence="3 4">CBS 121591</strain>
    </source>
</reference>
<dbReference type="RefSeq" id="XP_025490603.1">
    <property type="nucleotide sequence ID" value="XM_025629806.1"/>
</dbReference>
<dbReference type="Proteomes" id="UP000248340">
    <property type="component" value="Unassembled WGS sequence"/>
</dbReference>
<dbReference type="VEuPathDB" id="FungiDB:BO82DRAFT_110068"/>
<keyword evidence="2" id="KW-0472">Membrane</keyword>
<evidence type="ECO:0000256" key="1">
    <source>
        <dbReference type="SAM" id="MobiDB-lite"/>
    </source>
</evidence>
<proteinExistence type="predicted"/>
<evidence type="ECO:0000313" key="4">
    <source>
        <dbReference type="Proteomes" id="UP000248340"/>
    </source>
</evidence>
<keyword evidence="4" id="KW-1185">Reference proteome</keyword>
<protein>
    <submittedName>
        <fullName evidence="3">Uncharacterized protein</fullName>
    </submittedName>
</protein>
<keyword evidence="2" id="KW-1133">Transmembrane helix</keyword>
<evidence type="ECO:0000256" key="2">
    <source>
        <dbReference type="SAM" id="Phobius"/>
    </source>
</evidence>
<feature type="compositionally biased region" description="Polar residues" evidence="1">
    <location>
        <begin position="8"/>
        <end position="24"/>
    </location>
</feature>
<evidence type="ECO:0000313" key="3">
    <source>
        <dbReference type="EMBL" id="PYH80403.1"/>
    </source>
</evidence>
<dbReference type="EMBL" id="KZ821710">
    <property type="protein sequence ID" value="PYH80403.1"/>
    <property type="molecule type" value="Genomic_DNA"/>
</dbReference>